<dbReference type="Proteomes" id="UP000655523">
    <property type="component" value="Unassembled WGS sequence"/>
</dbReference>
<dbReference type="RefSeq" id="WP_172168945.1">
    <property type="nucleotide sequence ID" value="NZ_WOEZ01000128.1"/>
</dbReference>
<keyword evidence="2" id="KW-1185">Reference proteome</keyword>
<comment type="caution">
    <text evidence="1">The sequence shown here is derived from an EMBL/GenBank/DDBJ whole genome shotgun (WGS) entry which is preliminary data.</text>
</comment>
<evidence type="ECO:0000313" key="2">
    <source>
        <dbReference type="Proteomes" id="UP000655523"/>
    </source>
</evidence>
<organism evidence="1 2">
    <name type="scientific">Paraburkholderia elongata</name>
    <dbReference type="NCBI Taxonomy" id="2675747"/>
    <lineage>
        <taxon>Bacteria</taxon>
        <taxon>Pseudomonadati</taxon>
        <taxon>Pseudomonadota</taxon>
        <taxon>Betaproteobacteria</taxon>
        <taxon>Burkholderiales</taxon>
        <taxon>Burkholderiaceae</taxon>
        <taxon>Paraburkholderia</taxon>
    </lineage>
</organism>
<dbReference type="EMBL" id="WOEZ01000128">
    <property type="protein sequence ID" value="NPT57607.1"/>
    <property type="molecule type" value="Genomic_DNA"/>
</dbReference>
<reference evidence="1 2" key="1">
    <citation type="submission" date="2019-11" db="EMBL/GenBank/DDBJ databases">
        <title>Metabolism of dissolved organic matter in forest soils.</title>
        <authorList>
            <person name="Cyle K.T."/>
            <person name="Wilhelm R.C."/>
            <person name="Martinez C.E."/>
        </authorList>
    </citation>
    <scope>NUCLEOTIDE SEQUENCE [LARGE SCALE GENOMIC DNA]</scope>
    <source>
        <strain evidence="1 2">5N</strain>
    </source>
</reference>
<gene>
    <name evidence="1" type="ORF">GNZ13_24290</name>
</gene>
<sequence length="76" mass="8514">MPAKEVGSISVDEFLEHGWNELGVDSFQAKKIYSDIASQAFERYFNERGLKGYSGSGGRLSWWADIKTAPLGDRRS</sequence>
<evidence type="ECO:0000313" key="1">
    <source>
        <dbReference type="EMBL" id="NPT57607.1"/>
    </source>
</evidence>
<name>A0A972NRC7_9BURK</name>
<accession>A0A972NRC7</accession>
<proteinExistence type="predicted"/>
<protein>
    <submittedName>
        <fullName evidence="1">Uncharacterized protein</fullName>
    </submittedName>
</protein>
<dbReference type="AlphaFoldDB" id="A0A972NRC7"/>